<reference evidence="4" key="1">
    <citation type="submission" date="2007-10" db="EMBL/GenBank/DDBJ databases">
        <title>Complete genome of Alkaliphilus oremlandii OhILAs.</title>
        <authorList>
            <person name="Copeland A."/>
            <person name="Lucas S."/>
            <person name="Lapidus A."/>
            <person name="Barry K."/>
            <person name="Detter J.C."/>
            <person name="Glavina del Rio T."/>
            <person name="Hammon N."/>
            <person name="Israni S."/>
            <person name="Dalin E."/>
            <person name="Tice H."/>
            <person name="Pitluck S."/>
            <person name="Chain P."/>
            <person name="Malfatti S."/>
            <person name="Shin M."/>
            <person name="Vergez L."/>
            <person name="Schmutz J."/>
            <person name="Larimer F."/>
            <person name="Land M."/>
            <person name="Hauser L."/>
            <person name="Kyrpides N."/>
            <person name="Mikhailova N."/>
            <person name="Stolz J.F."/>
            <person name="Dawson A."/>
            <person name="Fisher E."/>
            <person name="Crable B."/>
            <person name="Perera E."/>
            <person name="Lisak J."/>
            <person name="Ranganathan M."/>
            <person name="Basu P."/>
            <person name="Richardson P."/>
        </authorList>
    </citation>
    <scope>NUCLEOTIDE SEQUENCE [LARGE SCALE GENOMIC DNA]</scope>
    <source>
        <strain evidence="4">OhILAs</strain>
    </source>
</reference>
<dbReference type="KEGG" id="aoe:Clos_1243"/>
<feature type="compositionally biased region" description="Polar residues" evidence="1">
    <location>
        <begin position="33"/>
        <end position="45"/>
    </location>
</feature>
<name>A8MG61_ALKOO</name>
<keyword evidence="2" id="KW-1133">Transmembrane helix</keyword>
<dbReference type="RefSeq" id="WP_012159101.1">
    <property type="nucleotide sequence ID" value="NC_009922.1"/>
</dbReference>
<protein>
    <submittedName>
        <fullName evidence="3">Uncharacterized protein</fullName>
    </submittedName>
</protein>
<dbReference type="Proteomes" id="UP000000269">
    <property type="component" value="Chromosome"/>
</dbReference>
<gene>
    <name evidence="3" type="ordered locus">Clos_1243</name>
</gene>
<dbReference type="HOGENOM" id="CLU_1583121_0_0_9"/>
<dbReference type="OrthoDB" id="1958145at2"/>
<dbReference type="STRING" id="350688.Clos_1243"/>
<accession>A8MG61</accession>
<organism evidence="3 4">
    <name type="scientific">Alkaliphilus oremlandii (strain OhILAs)</name>
    <name type="common">Clostridium oremlandii (strain OhILAs)</name>
    <dbReference type="NCBI Taxonomy" id="350688"/>
    <lineage>
        <taxon>Bacteria</taxon>
        <taxon>Bacillati</taxon>
        <taxon>Bacillota</taxon>
        <taxon>Clostridia</taxon>
        <taxon>Peptostreptococcales</taxon>
        <taxon>Natronincolaceae</taxon>
        <taxon>Alkaliphilus</taxon>
    </lineage>
</organism>
<keyword evidence="2" id="KW-0812">Transmembrane</keyword>
<keyword evidence="2" id="KW-0472">Membrane</keyword>
<proteinExistence type="predicted"/>
<keyword evidence="4" id="KW-1185">Reference proteome</keyword>
<dbReference type="EMBL" id="CP000853">
    <property type="protein sequence ID" value="ABW18789.1"/>
    <property type="molecule type" value="Genomic_DNA"/>
</dbReference>
<evidence type="ECO:0000256" key="1">
    <source>
        <dbReference type="SAM" id="MobiDB-lite"/>
    </source>
</evidence>
<evidence type="ECO:0000313" key="4">
    <source>
        <dbReference type="Proteomes" id="UP000000269"/>
    </source>
</evidence>
<feature type="region of interest" description="Disordered" evidence="1">
    <location>
        <begin position="24"/>
        <end position="59"/>
    </location>
</feature>
<feature type="transmembrane region" description="Helical" evidence="2">
    <location>
        <begin position="6"/>
        <end position="22"/>
    </location>
</feature>
<dbReference type="AlphaFoldDB" id="A8MG61"/>
<evidence type="ECO:0000256" key="2">
    <source>
        <dbReference type="SAM" id="Phobius"/>
    </source>
</evidence>
<evidence type="ECO:0000313" key="3">
    <source>
        <dbReference type="EMBL" id="ABW18789.1"/>
    </source>
</evidence>
<sequence>MGFETIIGIVVVILSVVLTSKDKKNQKTRQRKNWQTSTTTSSQPMKRQENNPRKGAFGGSLEDLFKELRTEFEKNYGVAKKEEVESTTGQDVSRTSNMEVNREERVLYKANSYLGDSSTLDRNSVDSKGTVYDKEIGKNEKEFKLDKKGILQGIIMSEVLQKPKSLRR</sequence>